<dbReference type="InterPro" id="IPR013022">
    <property type="entry name" value="Xyl_isomerase-like_TIM-brl"/>
</dbReference>
<dbReference type="PANTHER" id="PTHR12110:SF21">
    <property type="entry name" value="XYLOSE ISOMERASE-LIKE TIM BARREL DOMAIN-CONTAINING PROTEIN"/>
    <property type="match status" value="1"/>
</dbReference>
<organism evidence="2 3">
    <name type="scientific">Paenibacillus lemnae</name>
    <dbReference type="NCBI Taxonomy" id="1330551"/>
    <lineage>
        <taxon>Bacteria</taxon>
        <taxon>Bacillati</taxon>
        <taxon>Bacillota</taxon>
        <taxon>Bacilli</taxon>
        <taxon>Bacillales</taxon>
        <taxon>Paenibacillaceae</taxon>
        <taxon>Paenibacillus</taxon>
    </lineage>
</organism>
<dbReference type="Pfam" id="PF01261">
    <property type="entry name" value="AP_endonuc_2"/>
    <property type="match status" value="1"/>
</dbReference>
<gene>
    <name evidence="2" type="ORF">HII30_01275</name>
</gene>
<evidence type="ECO:0000259" key="1">
    <source>
        <dbReference type="Pfam" id="PF01261"/>
    </source>
</evidence>
<feature type="domain" description="Xylose isomerase-like TIM barrel" evidence="1">
    <location>
        <begin position="22"/>
        <end position="266"/>
    </location>
</feature>
<dbReference type="GO" id="GO:0016853">
    <property type="term" value="F:isomerase activity"/>
    <property type="evidence" value="ECO:0007669"/>
    <property type="project" value="UniProtKB-KW"/>
</dbReference>
<dbReference type="Proteomes" id="UP000565468">
    <property type="component" value="Unassembled WGS sequence"/>
</dbReference>
<dbReference type="Gene3D" id="3.20.20.150">
    <property type="entry name" value="Divalent-metal-dependent TIM barrel enzymes"/>
    <property type="match status" value="1"/>
</dbReference>
<dbReference type="SUPFAM" id="SSF51658">
    <property type="entry name" value="Xylose isomerase-like"/>
    <property type="match status" value="1"/>
</dbReference>
<accession>A0A848M1J1</accession>
<evidence type="ECO:0000313" key="2">
    <source>
        <dbReference type="EMBL" id="NMO94416.1"/>
    </source>
</evidence>
<dbReference type="InterPro" id="IPR036237">
    <property type="entry name" value="Xyl_isomerase-like_sf"/>
</dbReference>
<proteinExistence type="predicted"/>
<dbReference type="AlphaFoldDB" id="A0A848M1J1"/>
<dbReference type="InterPro" id="IPR050312">
    <property type="entry name" value="IolE/XylAMocC-like"/>
</dbReference>
<comment type="caution">
    <text evidence="2">The sequence shown here is derived from an EMBL/GenBank/DDBJ whole genome shotgun (WGS) entry which is preliminary data.</text>
</comment>
<dbReference type="EMBL" id="JABBPN010000001">
    <property type="protein sequence ID" value="NMO94416.1"/>
    <property type="molecule type" value="Genomic_DNA"/>
</dbReference>
<evidence type="ECO:0000313" key="3">
    <source>
        <dbReference type="Proteomes" id="UP000565468"/>
    </source>
</evidence>
<keyword evidence="3" id="KW-1185">Reference proteome</keyword>
<dbReference type="PANTHER" id="PTHR12110">
    <property type="entry name" value="HYDROXYPYRUVATE ISOMERASE"/>
    <property type="match status" value="1"/>
</dbReference>
<reference evidence="2 3" key="1">
    <citation type="submission" date="2020-04" db="EMBL/GenBank/DDBJ databases">
        <title>Paenibacillus algicola sp. nov., a novel marine bacterium producing alginate lyase.</title>
        <authorList>
            <person name="Huang H."/>
        </authorList>
    </citation>
    <scope>NUCLEOTIDE SEQUENCE [LARGE SCALE GENOMIC DNA]</scope>
    <source>
        <strain evidence="2 3">L7-75</strain>
    </source>
</reference>
<sequence>MSVGVLAHLFGSLPYRQLAETTAAAGFSHVQLALWKAVSDVDFSKAGTFSPGLAQDMGDAFRQHGVSVSVLGCYVHLFHRDEEIRRENIERFKELLRYAPQLGCRIVAAESGVNPGGDYTYEDWSAMRDTLSELAEEAEKWGVFVGMEAADGHLIGSADSLHQLLSEVPSTNVGVVIDPGNLLNESNIHAQDEVIEHAFELLGSRIIAGHAKDRLLSEDGSLVTVPAGLGIMNYELYLKRLHEYKPHVQIIMEEAKPEQMQASKAYIEQIREQVMQRG</sequence>
<name>A0A848M1J1_PAELE</name>
<protein>
    <submittedName>
        <fullName evidence="2">Sugar phosphate isomerase/epimerase</fullName>
    </submittedName>
</protein>
<dbReference type="RefSeq" id="WP_169503108.1">
    <property type="nucleotide sequence ID" value="NZ_JABBPN010000001.1"/>
</dbReference>
<keyword evidence="2" id="KW-0413">Isomerase</keyword>